<dbReference type="Pfam" id="PF00069">
    <property type="entry name" value="Pkinase"/>
    <property type="match status" value="1"/>
</dbReference>
<dbReference type="PROSITE" id="PS00108">
    <property type="entry name" value="PROTEIN_KINASE_ST"/>
    <property type="match status" value="1"/>
</dbReference>
<keyword evidence="1" id="KW-0472">Membrane</keyword>
<protein>
    <submittedName>
        <fullName evidence="3">Protein kinase family protein</fullName>
    </submittedName>
</protein>
<dbReference type="AlphaFoldDB" id="A0A942Z7T1"/>
<evidence type="ECO:0000313" key="3">
    <source>
        <dbReference type="EMBL" id="MBS4537578.1"/>
    </source>
</evidence>
<keyword evidence="3" id="KW-0808">Transferase</keyword>
<feature type="domain" description="Protein kinase" evidence="2">
    <location>
        <begin position="16"/>
        <end position="256"/>
    </location>
</feature>
<name>A0A942Z7T1_9FIRM</name>
<keyword evidence="1" id="KW-1133">Transmembrane helix</keyword>
<reference evidence="3" key="1">
    <citation type="submission" date="2019-12" db="EMBL/GenBank/DDBJ databases">
        <title>Clostridiaceae gen. nov. sp. nov., isolated from sediment in Xinjiang, China.</title>
        <authorList>
            <person name="Zhang R."/>
        </authorList>
    </citation>
    <scope>NUCLEOTIDE SEQUENCE</scope>
    <source>
        <strain evidence="3">D2Q-11</strain>
    </source>
</reference>
<dbReference type="Proteomes" id="UP000724672">
    <property type="component" value="Unassembled WGS sequence"/>
</dbReference>
<dbReference type="EMBL" id="WSFT01000019">
    <property type="protein sequence ID" value="MBS4537578.1"/>
    <property type="molecule type" value="Genomic_DNA"/>
</dbReference>
<dbReference type="GO" id="GO:0004672">
    <property type="term" value="F:protein kinase activity"/>
    <property type="evidence" value="ECO:0007669"/>
    <property type="project" value="InterPro"/>
</dbReference>
<keyword evidence="4" id="KW-1185">Reference proteome</keyword>
<keyword evidence="1" id="KW-0812">Transmembrane</keyword>
<proteinExistence type="predicted"/>
<feature type="transmembrane region" description="Helical" evidence="1">
    <location>
        <begin position="268"/>
        <end position="289"/>
    </location>
</feature>
<evidence type="ECO:0000256" key="1">
    <source>
        <dbReference type="SAM" id="Phobius"/>
    </source>
</evidence>
<keyword evidence="3" id="KW-0418">Kinase</keyword>
<evidence type="ECO:0000259" key="2">
    <source>
        <dbReference type="PROSITE" id="PS50011"/>
    </source>
</evidence>
<dbReference type="InterPro" id="IPR011009">
    <property type="entry name" value="Kinase-like_dom_sf"/>
</dbReference>
<dbReference type="GO" id="GO:0005524">
    <property type="term" value="F:ATP binding"/>
    <property type="evidence" value="ECO:0007669"/>
    <property type="project" value="InterPro"/>
</dbReference>
<dbReference type="SUPFAM" id="SSF56112">
    <property type="entry name" value="Protein kinase-like (PK-like)"/>
    <property type="match status" value="1"/>
</dbReference>
<dbReference type="SMART" id="SM00220">
    <property type="entry name" value="S_TKc"/>
    <property type="match status" value="1"/>
</dbReference>
<comment type="caution">
    <text evidence="3">The sequence shown here is derived from an EMBL/GenBank/DDBJ whole genome shotgun (WGS) entry which is preliminary data.</text>
</comment>
<organism evidence="3 4">
    <name type="scientific">Anaeromonas frigoriresistens</name>
    <dbReference type="NCBI Taxonomy" id="2683708"/>
    <lineage>
        <taxon>Bacteria</taxon>
        <taxon>Bacillati</taxon>
        <taxon>Bacillota</taxon>
        <taxon>Tissierellia</taxon>
        <taxon>Tissierellales</taxon>
        <taxon>Thermohalobacteraceae</taxon>
        <taxon>Anaeromonas</taxon>
    </lineage>
</organism>
<dbReference type="RefSeq" id="WP_203365505.1">
    <property type="nucleotide sequence ID" value="NZ_WSFT01000019.1"/>
</dbReference>
<dbReference type="PANTHER" id="PTHR44167:SF24">
    <property type="entry name" value="SERINE_THREONINE-PROTEIN KINASE CHK2"/>
    <property type="match status" value="1"/>
</dbReference>
<dbReference type="PANTHER" id="PTHR44167">
    <property type="entry name" value="OVARIAN-SPECIFIC SERINE/THREONINE-PROTEIN KINASE LOK-RELATED"/>
    <property type="match status" value="1"/>
</dbReference>
<gene>
    <name evidence="3" type="ORF">GOQ27_03835</name>
</gene>
<accession>A0A942Z7T1</accession>
<dbReference type="PROSITE" id="PS50011">
    <property type="entry name" value="PROTEIN_KINASE_DOM"/>
    <property type="match status" value="1"/>
</dbReference>
<dbReference type="Gene3D" id="1.10.510.10">
    <property type="entry name" value="Transferase(Phosphotransferase) domain 1"/>
    <property type="match status" value="1"/>
</dbReference>
<sequence length="291" mass="34273">MKYIDVVKGKWNKNIYYVENCIGQGSVGYVYKVVNKRGEKFALKSSEDLISLTKEYKMLNKFSYISAIPKAYELDDGYIQGKNIHFIIMEYIEGISLKKYLLNNISIKKTLSIILIITEIFQQIYDSGYIYWDIKLENILVDRINMSIRVIDFGGVSKIGQSIKEYTPTYNIHCWRDKPYYDDKSLIFSINMILISLLYNKEFNPLTNSIQDIIYKIKTSDFNDGIKKLLINGLIGDYNIEKYKYTVKKIIQKNMFSKSKYCSNWIDALYWGSIGMFIFFIIFTVKMYIFK</sequence>
<dbReference type="InterPro" id="IPR000719">
    <property type="entry name" value="Prot_kinase_dom"/>
</dbReference>
<evidence type="ECO:0000313" key="4">
    <source>
        <dbReference type="Proteomes" id="UP000724672"/>
    </source>
</evidence>
<dbReference type="InterPro" id="IPR008271">
    <property type="entry name" value="Ser/Thr_kinase_AS"/>
</dbReference>